<dbReference type="PANTHER" id="PTHR43333">
    <property type="entry name" value="2-HACID_DH_C DOMAIN-CONTAINING PROTEIN"/>
    <property type="match status" value="1"/>
</dbReference>
<proteinExistence type="predicted"/>
<dbReference type="GO" id="GO:0051287">
    <property type="term" value="F:NAD binding"/>
    <property type="evidence" value="ECO:0007669"/>
    <property type="project" value="InterPro"/>
</dbReference>
<keyword evidence="5" id="KW-1185">Reference proteome</keyword>
<dbReference type="Proteomes" id="UP000600171">
    <property type="component" value="Unassembled WGS sequence"/>
</dbReference>
<evidence type="ECO:0000256" key="2">
    <source>
        <dbReference type="ARBA" id="ARBA00023027"/>
    </source>
</evidence>
<evidence type="ECO:0000256" key="1">
    <source>
        <dbReference type="ARBA" id="ARBA00023002"/>
    </source>
</evidence>
<dbReference type="InterPro" id="IPR006140">
    <property type="entry name" value="D-isomer_DH_NAD-bd"/>
</dbReference>
<name>A0A917IW25_9MICC</name>
<dbReference type="Gene3D" id="3.40.50.720">
    <property type="entry name" value="NAD(P)-binding Rossmann-like Domain"/>
    <property type="match status" value="2"/>
</dbReference>
<organism evidence="4 5">
    <name type="scientific">Rothia aerolata</name>
    <dbReference type="NCBI Taxonomy" id="1812262"/>
    <lineage>
        <taxon>Bacteria</taxon>
        <taxon>Bacillati</taxon>
        <taxon>Actinomycetota</taxon>
        <taxon>Actinomycetes</taxon>
        <taxon>Micrococcales</taxon>
        <taxon>Micrococcaceae</taxon>
        <taxon>Rothia</taxon>
    </lineage>
</organism>
<dbReference type="SUPFAM" id="SSF51735">
    <property type="entry name" value="NAD(P)-binding Rossmann-fold domains"/>
    <property type="match status" value="1"/>
</dbReference>
<dbReference type="AlphaFoldDB" id="A0A917IW25"/>
<accession>A0A917IW25</accession>
<dbReference type="EMBL" id="BMDC01000003">
    <property type="protein sequence ID" value="GGH64814.1"/>
    <property type="molecule type" value="Genomic_DNA"/>
</dbReference>
<comment type="caution">
    <text evidence="4">The sequence shown here is derived from an EMBL/GenBank/DDBJ whole genome shotgun (WGS) entry which is preliminary data.</text>
</comment>
<feature type="domain" description="D-isomer specific 2-hydroxyacid dehydrogenase NAD-binding" evidence="3">
    <location>
        <begin position="103"/>
        <end position="286"/>
    </location>
</feature>
<dbReference type="GO" id="GO:0016491">
    <property type="term" value="F:oxidoreductase activity"/>
    <property type="evidence" value="ECO:0007669"/>
    <property type="project" value="UniProtKB-KW"/>
</dbReference>
<gene>
    <name evidence="4" type="ORF">GCM10007359_17460</name>
</gene>
<protein>
    <submittedName>
        <fullName evidence="4">Phosphoglycerate dehydrogenase</fullName>
    </submittedName>
</protein>
<evidence type="ECO:0000313" key="4">
    <source>
        <dbReference type="EMBL" id="GGH64814.1"/>
    </source>
</evidence>
<dbReference type="InterPro" id="IPR036291">
    <property type="entry name" value="NAD(P)-bd_dom_sf"/>
</dbReference>
<evidence type="ECO:0000313" key="5">
    <source>
        <dbReference type="Proteomes" id="UP000600171"/>
    </source>
</evidence>
<dbReference type="RefSeq" id="WP_188359992.1">
    <property type="nucleotide sequence ID" value="NZ_BMDC01000003.1"/>
</dbReference>
<dbReference type="Pfam" id="PF02826">
    <property type="entry name" value="2-Hacid_dh_C"/>
    <property type="match status" value="1"/>
</dbReference>
<reference evidence="4 5" key="1">
    <citation type="journal article" date="2014" name="Int. J. Syst. Evol. Microbiol.">
        <title>Complete genome sequence of Corynebacterium casei LMG S-19264T (=DSM 44701T), isolated from a smear-ripened cheese.</title>
        <authorList>
            <consortium name="US DOE Joint Genome Institute (JGI-PGF)"/>
            <person name="Walter F."/>
            <person name="Albersmeier A."/>
            <person name="Kalinowski J."/>
            <person name="Ruckert C."/>
        </authorList>
    </citation>
    <scope>NUCLEOTIDE SEQUENCE [LARGE SCALE GENOMIC DNA]</scope>
    <source>
        <strain evidence="4 5">CCM 8669</strain>
    </source>
</reference>
<sequence>MKILAPNIISLDESKLGLTTDDTVVLYDPTQPIAEADTDADVLISWGNTNDQLKDAASRLNRVQLVQALLAGPDQARAAGFREEAIIASGSGLHSVTVAEHALALTLNLVRFLPTLADAQDESRWASELGDEQELHPENQVTTLLDARVLIWGFGSIGQAMARLFTAFGAQVTGIARSAGERAGYPVITEDQLPDYLPSTDVLVMVLPASDETKGVLNASILEQLPNRAYLINVGRGVSVNEADLIAALEEGHIAGAAIDVASQQPLPADNPLWGAKNLVITPHAAGGRPVNPEELIAHNLQALRDENAGEKADWRNKMN</sequence>
<dbReference type="PANTHER" id="PTHR43333:SF1">
    <property type="entry name" value="D-ISOMER SPECIFIC 2-HYDROXYACID DEHYDROGENASE NAD-BINDING DOMAIN-CONTAINING PROTEIN"/>
    <property type="match status" value="1"/>
</dbReference>
<keyword evidence="2" id="KW-0520">NAD</keyword>
<dbReference type="SUPFAM" id="SSF52283">
    <property type="entry name" value="Formate/glycerate dehydrogenase catalytic domain-like"/>
    <property type="match status" value="1"/>
</dbReference>
<evidence type="ECO:0000259" key="3">
    <source>
        <dbReference type="Pfam" id="PF02826"/>
    </source>
</evidence>
<keyword evidence="1" id="KW-0560">Oxidoreductase</keyword>